<name>A0A150NYR1_SORCE</name>
<accession>A0A150NYR1</accession>
<reference evidence="1 2" key="1">
    <citation type="submission" date="2014-02" db="EMBL/GenBank/DDBJ databases">
        <title>The small core and large imbalanced accessory genome model reveals a collaborative survival strategy of Sorangium cellulosum strains in nature.</title>
        <authorList>
            <person name="Han K."/>
            <person name="Peng R."/>
            <person name="Blom J."/>
            <person name="Li Y.-Z."/>
        </authorList>
    </citation>
    <scope>NUCLEOTIDE SEQUENCE [LARGE SCALE GENOMIC DNA]</scope>
    <source>
        <strain evidence="1 2">So0157-25</strain>
    </source>
</reference>
<dbReference type="Proteomes" id="UP000075420">
    <property type="component" value="Unassembled WGS sequence"/>
</dbReference>
<dbReference type="AlphaFoldDB" id="A0A150NYR1"/>
<proteinExistence type="predicted"/>
<gene>
    <name evidence="1" type="ORF">BE08_09910</name>
</gene>
<dbReference type="EMBL" id="JELY01003720">
    <property type="protein sequence ID" value="KYF46689.1"/>
    <property type="molecule type" value="Genomic_DNA"/>
</dbReference>
<protein>
    <submittedName>
        <fullName evidence="1">Uncharacterized protein</fullName>
    </submittedName>
</protein>
<evidence type="ECO:0000313" key="2">
    <source>
        <dbReference type="Proteomes" id="UP000075420"/>
    </source>
</evidence>
<sequence length="789" mass="83706">MSLLGLRPGESQTVRVRLDSGTTDGALHRVPEGTLIGTVGQGPDGFPFLQTPGNVLELLDFVDNKVLFDAAGAFDPSFAPAAGGFTLSAQQYLTFPRVNFAFTDILGRNHTCGTYGLTQGSCAGGEGSSPTFGFLDVGDLIPGVQNFAALLQGFGEFVEVAPGEYARPNFPYGPCEKCGGRPYTPIAEFYVDNGDGETVTRQIVAGAYGALGTDSEYVATVDATDAAERKQEILSAIDVEEELAEDEDGGGPPPPEAFGATADASFTDFTWTPGGGINGGDTIEFNVTIRNTSPPGSDAYLTSFNFQSKERGLADISRLDGTTQTRRDIRLDSTLPECNGLSDGACWNSVLGVGHFPNVIGNGLLFAQMVWPSADAGRTGQIVDSDQVFVDPVNGITPTAFHLESVKKNGPFSPILRGNRNFICIKSGLFNTDPDADAACAGEPAILLDPLAPPTPDNVQQRLGLPPGAQQTVRMRMDFGDFRGALFRIQPGTLTDQAAPFGLQRSFDCSDQRELEYCHPDLAGENIGYLPGTDAVWQTPVGLADVEYVITNQPGDAPSVMNFAQNFGAILAMAGFRPSAEFYKPDVNPDLPPDLQGTLIREQVLGSYGMATVTLDQFDSSAAPLTANWTGATSRLNYRVTGGALQVFAGGPLLWRQPFGSSQEAAFRLTRSGIADLSHMLLLKVGAEGQAIIVSYLPRSREITVDILTCSGSSFITPRRLGRFRAELRAGQELRARALANGSVRVFIDGKPVGNALQAGAAFADRGGRVGLLSVAPGARIEYFSGGNR</sequence>
<organism evidence="1 2">
    <name type="scientific">Sorangium cellulosum</name>
    <name type="common">Polyangium cellulosum</name>
    <dbReference type="NCBI Taxonomy" id="56"/>
    <lineage>
        <taxon>Bacteria</taxon>
        <taxon>Pseudomonadati</taxon>
        <taxon>Myxococcota</taxon>
        <taxon>Polyangia</taxon>
        <taxon>Polyangiales</taxon>
        <taxon>Polyangiaceae</taxon>
        <taxon>Sorangium</taxon>
    </lineage>
</organism>
<comment type="caution">
    <text evidence="1">The sequence shown here is derived from an EMBL/GenBank/DDBJ whole genome shotgun (WGS) entry which is preliminary data.</text>
</comment>
<evidence type="ECO:0000313" key="1">
    <source>
        <dbReference type="EMBL" id="KYF46689.1"/>
    </source>
</evidence>